<dbReference type="Proteomes" id="UP001195769">
    <property type="component" value="Unassembled WGS sequence"/>
</dbReference>
<feature type="non-terminal residue" evidence="1">
    <location>
        <position position="178"/>
    </location>
</feature>
<accession>A0AAD4EF34</accession>
<gene>
    <name evidence="1" type="ORF">F5891DRAFT_900924</name>
</gene>
<name>A0AAD4EF34_9AGAM</name>
<dbReference type="GeneID" id="64667760"/>
<evidence type="ECO:0000313" key="1">
    <source>
        <dbReference type="EMBL" id="KAG1903768.1"/>
    </source>
</evidence>
<reference evidence="1" key="1">
    <citation type="journal article" date="2020" name="New Phytol.">
        <title>Comparative genomics reveals dynamic genome evolution in host specialist ectomycorrhizal fungi.</title>
        <authorList>
            <person name="Lofgren L.A."/>
            <person name="Nguyen N.H."/>
            <person name="Vilgalys R."/>
            <person name="Ruytinx J."/>
            <person name="Liao H.L."/>
            <person name="Branco S."/>
            <person name="Kuo A."/>
            <person name="LaButti K."/>
            <person name="Lipzen A."/>
            <person name="Andreopoulos W."/>
            <person name="Pangilinan J."/>
            <person name="Riley R."/>
            <person name="Hundley H."/>
            <person name="Na H."/>
            <person name="Barry K."/>
            <person name="Grigoriev I.V."/>
            <person name="Stajich J.E."/>
            <person name="Kennedy P.G."/>
        </authorList>
    </citation>
    <scope>NUCLEOTIDE SEQUENCE</scope>
    <source>
        <strain evidence="1">FC203</strain>
    </source>
</reference>
<evidence type="ECO:0000313" key="2">
    <source>
        <dbReference type="Proteomes" id="UP001195769"/>
    </source>
</evidence>
<comment type="caution">
    <text evidence="1">The sequence shown here is derived from an EMBL/GenBank/DDBJ whole genome shotgun (WGS) entry which is preliminary data.</text>
</comment>
<dbReference type="EMBL" id="JABBWK010000011">
    <property type="protein sequence ID" value="KAG1903768.1"/>
    <property type="molecule type" value="Genomic_DNA"/>
</dbReference>
<proteinExistence type="predicted"/>
<organism evidence="1 2">
    <name type="scientific">Suillus fuscotomentosus</name>
    <dbReference type="NCBI Taxonomy" id="1912939"/>
    <lineage>
        <taxon>Eukaryota</taxon>
        <taxon>Fungi</taxon>
        <taxon>Dikarya</taxon>
        <taxon>Basidiomycota</taxon>
        <taxon>Agaricomycotina</taxon>
        <taxon>Agaricomycetes</taxon>
        <taxon>Agaricomycetidae</taxon>
        <taxon>Boletales</taxon>
        <taxon>Suillineae</taxon>
        <taxon>Suillaceae</taxon>
        <taxon>Suillus</taxon>
    </lineage>
</organism>
<protein>
    <submittedName>
        <fullName evidence="1">Uncharacterized protein</fullName>
    </submittedName>
</protein>
<dbReference type="AlphaFoldDB" id="A0AAD4EF34"/>
<feature type="non-terminal residue" evidence="1">
    <location>
        <position position="1"/>
    </location>
</feature>
<dbReference type="RefSeq" id="XP_041229343.1">
    <property type="nucleotide sequence ID" value="XM_041373462.1"/>
</dbReference>
<sequence>HLYKFKDAQIRGQRANTRAGIIIKNVEINVSVAAERYHRAWNTLSALAPSLARDAWTTELPKLEEGDIRGMGDSAFGESSGNCILSWIWKARGVATAWMEGEAVLSEGDFACRSRARANQWVEEVELLLEEMQRVSAFLAWHAVWWDEQATRRVGLDDASLEGIRGYAKCQAAQRRSM</sequence>
<keyword evidence="2" id="KW-1185">Reference proteome</keyword>